<proteinExistence type="inferred from homology"/>
<dbReference type="PANTHER" id="PTHR45024:SF2">
    <property type="entry name" value="SCP2 DOMAIN-CONTAINING PROTEIN"/>
    <property type="match status" value="1"/>
</dbReference>
<dbReference type="PRINTS" id="PR00081">
    <property type="entry name" value="GDHRDH"/>
</dbReference>
<accession>A0A428PHP1</accession>
<dbReference type="Gene3D" id="3.40.50.720">
    <property type="entry name" value="NAD(P)-binding Rossmann-like Domain"/>
    <property type="match status" value="1"/>
</dbReference>
<dbReference type="GO" id="GO:0016491">
    <property type="term" value="F:oxidoreductase activity"/>
    <property type="evidence" value="ECO:0007669"/>
    <property type="project" value="UniProtKB-KW"/>
</dbReference>
<dbReference type="Gene3D" id="1.10.287.4290">
    <property type="match status" value="1"/>
</dbReference>
<organism evidence="4 5">
    <name type="scientific">Fusarium duplospermum</name>
    <dbReference type="NCBI Taxonomy" id="1325734"/>
    <lineage>
        <taxon>Eukaryota</taxon>
        <taxon>Fungi</taxon>
        <taxon>Dikarya</taxon>
        <taxon>Ascomycota</taxon>
        <taxon>Pezizomycotina</taxon>
        <taxon>Sordariomycetes</taxon>
        <taxon>Hypocreomycetidae</taxon>
        <taxon>Hypocreales</taxon>
        <taxon>Nectriaceae</taxon>
        <taxon>Fusarium</taxon>
        <taxon>Fusarium solani species complex</taxon>
    </lineage>
</organism>
<dbReference type="PANTHER" id="PTHR45024">
    <property type="entry name" value="DEHYDROGENASES, SHORT CHAIN"/>
    <property type="match status" value="1"/>
</dbReference>
<comment type="caution">
    <text evidence="4">The sequence shown here is derived from an EMBL/GenBank/DDBJ whole genome shotgun (WGS) entry which is preliminary data.</text>
</comment>
<dbReference type="PRINTS" id="PR00080">
    <property type="entry name" value="SDRFAMILY"/>
</dbReference>
<dbReference type="EMBL" id="NKCI01000134">
    <property type="protein sequence ID" value="RSL52520.1"/>
    <property type="molecule type" value="Genomic_DNA"/>
</dbReference>
<keyword evidence="2" id="KW-0560">Oxidoreductase</keyword>
<evidence type="ECO:0000313" key="5">
    <source>
        <dbReference type="Proteomes" id="UP000288168"/>
    </source>
</evidence>
<protein>
    <submittedName>
        <fullName evidence="4">Uncharacterized protein</fullName>
    </submittedName>
</protein>
<dbReference type="InterPro" id="IPR002347">
    <property type="entry name" value="SDR_fam"/>
</dbReference>
<dbReference type="AlphaFoldDB" id="A0A428PHP1"/>
<reference evidence="4 5" key="1">
    <citation type="submission" date="2017-06" db="EMBL/GenBank/DDBJ databases">
        <title>Comparative genomic analysis of Ambrosia Fusariam Clade fungi.</title>
        <authorList>
            <person name="Stajich J.E."/>
            <person name="Carrillo J."/>
            <person name="Kijimoto T."/>
            <person name="Eskalen A."/>
            <person name="O'Donnell K."/>
            <person name="Kasson M."/>
        </authorList>
    </citation>
    <scope>NUCLEOTIDE SEQUENCE [LARGE SCALE GENOMIC DNA]</scope>
    <source>
        <strain evidence="4 5">NRRL62584</strain>
    </source>
</reference>
<dbReference type="OrthoDB" id="47007at2759"/>
<dbReference type="Proteomes" id="UP000288168">
    <property type="component" value="Unassembled WGS sequence"/>
</dbReference>
<evidence type="ECO:0000256" key="2">
    <source>
        <dbReference type="ARBA" id="ARBA00023002"/>
    </source>
</evidence>
<keyword evidence="5" id="KW-1185">Reference proteome</keyword>
<dbReference type="InterPro" id="IPR051687">
    <property type="entry name" value="Peroxisomal_Beta-Oxidation"/>
</dbReference>
<dbReference type="InterPro" id="IPR036291">
    <property type="entry name" value="NAD(P)-bd_dom_sf"/>
</dbReference>
<evidence type="ECO:0000313" key="4">
    <source>
        <dbReference type="EMBL" id="RSL52520.1"/>
    </source>
</evidence>
<name>A0A428PHP1_9HYPO</name>
<comment type="similarity">
    <text evidence="1 3">Belongs to the short-chain dehydrogenases/reductases (SDR) family.</text>
</comment>
<dbReference type="Pfam" id="PF00106">
    <property type="entry name" value="adh_short"/>
    <property type="match status" value="1"/>
</dbReference>
<gene>
    <name evidence="4" type="ORF">CEP54_010870</name>
</gene>
<evidence type="ECO:0000256" key="1">
    <source>
        <dbReference type="ARBA" id="ARBA00006484"/>
    </source>
</evidence>
<dbReference type="SUPFAM" id="SSF51735">
    <property type="entry name" value="NAD(P)-binding Rossmann-fold domains"/>
    <property type="match status" value="1"/>
</dbReference>
<dbReference type="STRING" id="1325734.A0A428PHP1"/>
<sequence length="301" mass="31978">MAGSSLRFDGRVAIVTGSGRGLGREYALLLSRLGAAVVINSTTASTAEATAKEITDAGGKAVVHTGSVADREVANAIVKAAIDNFGRVDIVINNAGGADGGDFDQTSDDKLWDMLGVYVGGSWNVTQAAWPYMKSQKFGRVIMTASPVRFGSAQQSTYGAAKLAFMGLAKSIAIEGKEHNILINTVAPMAYTPGSAAFVTDDQTKAFMEASMPARDVAQTVAWLAHESSQVTGETVAAVSRLVTRIFLAESKGYFGPADEDWTVESVGDNWQKVMDETEFTIPTDMAEFGPKIFQRLATRQ</sequence>
<evidence type="ECO:0000256" key="3">
    <source>
        <dbReference type="RuleBase" id="RU000363"/>
    </source>
</evidence>